<dbReference type="RefSeq" id="WP_044428799.1">
    <property type="nucleotide sequence ID" value="NZ_BJYZ01000023.1"/>
</dbReference>
<proteinExistence type="inferred from homology"/>
<dbReference type="GO" id="GO:0005886">
    <property type="term" value="C:plasma membrane"/>
    <property type="evidence" value="ECO:0007669"/>
    <property type="project" value="UniProtKB-SubCell"/>
</dbReference>
<dbReference type="PANTHER" id="PTHR33508:SF1">
    <property type="entry name" value="UPF0056 MEMBRANE PROTEIN YHCE"/>
    <property type="match status" value="1"/>
</dbReference>
<evidence type="ECO:0000256" key="7">
    <source>
        <dbReference type="RuleBase" id="RU362048"/>
    </source>
</evidence>
<keyword evidence="6 7" id="KW-0472">Membrane</keyword>
<sequence>MLDLAVTSAVALLVTIDPIGTGPIFAALTRGSDDAHRRRMAIKGVLIAAIILFVFAFVGEFLLRALGIGFPAFRIAGGILLLLLAIDMAFARPSGIRSTTATEQEEATHKEDISVFPLAIPLIAGPGALTSLLLLMGKAHGDIWGQAVVLGVLALVLLANLAVLLAAAKVSKLMGVTGVNVINRVLGILLAALACQFVIDGILQSGIVKT</sequence>
<gene>
    <name evidence="8" type="ORF">SAE02_49760</name>
</gene>
<dbReference type="Proteomes" id="UP000321523">
    <property type="component" value="Unassembled WGS sequence"/>
</dbReference>
<feature type="transmembrane region" description="Helical" evidence="7">
    <location>
        <begin position="75"/>
        <end position="93"/>
    </location>
</feature>
<keyword evidence="4 7" id="KW-0812">Transmembrane</keyword>
<evidence type="ECO:0000256" key="1">
    <source>
        <dbReference type="ARBA" id="ARBA00004651"/>
    </source>
</evidence>
<dbReference type="OrthoDB" id="21094at2"/>
<organism evidence="8 9">
    <name type="scientific">Skermanella aerolata</name>
    <dbReference type="NCBI Taxonomy" id="393310"/>
    <lineage>
        <taxon>Bacteria</taxon>
        <taxon>Pseudomonadati</taxon>
        <taxon>Pseudomonadota</taxon>
        <taxon>Alphaproteobacteria</taxon>
        <taxon>Rhodospirillales</taxon>
        <taxon>Azospirillaceae</taxon>
        <taxon>Skermanella</taxon>
    </lineage>
</organism>
<keyword evidence="9" id="KW-1185">Reference proteome</keyword>
<comment type="caution">
    <text evidence="8">The sequence shown here is derived from an EMBL/GenBank/DDBJ whole genome shotgun (WGS) entry which is preliminary data.</text>
</comment>
<protein>
    <recommendedName>
        <fullName evidence="7">UPF0056 membrane protein</fullName>
    </recommendedName>
</protein>
<dbReference type="AlphaFoldDB" id="A0A512DWH5"/>
<accession>A0A512DWH5</accession>
<feature type="transmembrane region" description="Helical" evidence="7">
    <location>
        <begin position="113"/>
        <end position="135"/>
    </location>
</feature>
<evidence type="ECO:0000256" key="3">
    <source>
        <dbReference type="ARBA" id="ARBA00022475"/>
    </source>
</evidence>
<dbReference type="NCBIfam" id="TIGR00427">
    <property type="entry name" value="NAAT family transporter"/>
    <property type="match status" value="1"/>
</dbReference>
<dbReference type="InterPro" id="IPR002771">
    <property type="entry name" value="Multi_antbiot-R_MarC"/>
</dbReference>
<dbReference type="PANTHER" id="PTHR33508">
    <property type="entry name" value="UPF0056 MEMBRANE PROTEIN YHCE"/>
    <property type="match status" value="1"/>
</dbReference>
<feature type="transmembrane region" description="Helical" evidence="7">
    <location>
        <begin position="147"/>
        <end position="169"/>
    </location>
</feature>
<comment type="caution">
    <text evidence="7">Lacks conserved residue(s) required for the propagation of feature annotation.</text>
</comment>
<evidence type="ECO:0000256" key="4">
    <source>
        <dbReference type="ARBA" id="ARBA00022692"/>
    </source>
</evidence>
<evidence type="ECO:0000256" key="5">
    <source>
        <dbReference type="ARBA" id="ARBA00022989"/>
    </source>
</evidence>
<evidence type="ECO:0000256" key="6">
    <source>
        <dbReference type="ARBA" id="ARBA00023136"/>
    </source>
</evidence>
<dbReference type="EMBL" id="BJYZ01000023">
    <property type="protein sequence ID" value="GEO40828.1"/>
    <property type="molecule type" value="Genomic_DNA"/>
</dbReference>
<keyword evidence="3" id="KW-1003">Cell membrane</keyword>
<keyword evidence="5 7" id="KW-1133">Transmembrane helix</keyword>
<comment type="subcellular location">
    <subcellularLocation>
        <location evidence="1 7">Cell membrane</location>
        <topology evidence="1 7">Multi-pass membrane protein</topology>
    </subcellularLocation>
</comment>
<dbReference type="Pfam" id="PF01914">
    <property type="entry name" value="MarC"/>
    <property type="match status" value="1"/>
</dbReference>
<evidence type="ECO:0000313" key="9">
    <source>
        <dbReference type="Proteomes" id="UP000321523"/>
    </source>
</evidence>
<name>A0A512DWH5_9PROT</name>
<reference evidence="8 9" key="1">
    <citation type="submission" date="2019-07" db="EMBL/GenBank/DDBJ databases">
        <title>Whole genome shotgun sequence of Skermanella aerolata NBRC 106429.</title>
        <authorList>
            <person name="Hosoyama A."/>
            <person name="Uohara A."/>
            <person name="Ohji S."/>
            <person name="Ichikawa N."/>
        </authorList>
    </citation>
    <scope>NUCLEOTIDE SEQUENCE [LARGE SCALE GENOMIC DNA]</scope>
    <source>
        <strain evidence="8 9">NBRC 106429</strain>
    </source>
</reference>
<comment type="similarity">
    <text evidence="2 7">Belongs to the UPF0056 (MarC) family.</text>
</comment>
<feature type="transmembrane region" description="Helical" evidence="7">
    <location>
        <begin position="42"/>
        <end position="63"/>
    </location>
</feature>
<evidence type="ECO:0000256" key="2">
    <source>
        <dbReference type="ARBA" id="ARBA00009784"/>
    </source>
</evidence>
<feature type="transmembrane region" description="Helical" evidence="7">
    <location>
        <begin position="181"/>
        <end position="203"/>
    </location>
</feature>
<evidence type="ECO:0000313" key="8">
    <source>
        <dbReference type="EMBL" id="GEO40828.1"/>
    </source>
</evidence>